<protein>
    <submittedName>
        <fullName evidence="2">Fructosamine kinase family protein</fullName>
    </submittedName>
</protein>
<dbReference type="Proteomes" id="UP001062165">
    <property type="component" value="Chromosome"/>
</dbReference>
<proteinExistence type="inferred from homology"/>
<dbReference type="GO" id="GO:0016301">
    <property type="term" value="F:kinase activity"/>
    <property type="evidence" value="ECO:0007669"/>
    <property type="project" value="UniProtKB-KW"/>
</dbReference>
<evidence type="ECO:0000313" key="3">
    <source>
        <dbReference type="Proteomes" id="UP001062165"/>
    </source>
</evidence>
<dbReference type="Gene3D" id="3.90.1200.10">
    <property type="match status" value="1"/>
</dbReference>
<dbReference type="PANTHER" id="PTHR12149:SF8">
    <property type="entry name" value="PROTEIN-RIBULOSAMINE 3-KINASE"/>
    <property type="match status" value="1"/>
</dbReference>
<dbReference type="Pfam" id="PF03881">
    <property type="entry name" value="Fructosamin_kin"/>
    <property type="match status" value="1"/>
</dbReference>
<organism evidence="2 3">
    <name type="scientific">Reichenbachiella carrageenanivorans</name>
    <dbReference type="NCBI Taxonomy" id="2979869"/>
    <lineage>
        <taxon>Bacteria</taxon>
        <taxon>Pseudomonadati</taxon>
        <taxon>Bacteroidota</taxon>
        <taxon>Cytophagia</taxon>
        <taxon>Cytophagales</taxon>
        <taxon>Reichenbachiellaceae</taxon>
        <taxon>Reichenbachiella</taxon>
    </lineage>
</organism>
<evidence type="ECO:0000313" key="2">
    <source>
        <dbReference type="EMBL" id="UXX80037.1"/>
    </source>
</evidence>
<comment type="similarity">
    <text evidence="1">Belongs to the fructosamine kinase family.</text>
</comment>
<dbReference type="Gene3D" id="3.30.200.20">
    <property type="entry name" value="Phosphorylase Kinase, domain 1"/>
    <property type="match status" value="1"/>
</dbReference>
<dbReference type="PANTHER" id="PTHR12149">
    <property type="entry name" value="FRUCTOSAMINE 3 KINASE-RELATED PROTEIN"/>
    <property type="match status" value="1"/>
</dbReference>
<keyword evidence="3" id="KW-1185">Reference proteome</keyword>
<dbReference type="EMBL" id="CP106735">
    <property type="protein sequence ID" value="UXX80037.1"/>
    <property type="molecule type" value="Genomic_DNA"/>
</dbReference>
<gene>
    <name evidence="2" type="ORF">N7E81_02820</name>
</gene>
<evidence type="ECO:0000256" key="1">
    <source>
        <dbReference type="ARBA" id="ARBA00009460"/>
    </source>
</evidence>
<reference evidence="2" key="1">
    <citation type="submission" date="2022-10" db="EMBL/GenBank/DDBJ databases">
        <title>Comparative genomics and taxonomic characterization of three novel marine species of genus Reichenbachiella exhibiting antioxidant and polysaccharide degradation activities.</title>
        <authorList>
            <person name="Muhammad N."/>
            <person name="Lee Y.-J."/>
            <person name="Ko J."/>
            <person name="Kim S.-G."/>
        </authorList>
    </citation>
    <scope>NUCLEOTIDE SEQUENCE</scope>
    <source>
        <strain evidence="2">Wsw4-B4</strain>
    </source>
</reference>
<name>A0ABY6D1J4_9BACT</name>
<dbReference type="RefSeq" id="WP_263051767.1">
    <property type="nucleotide sequence ID" value="NZ_CP106735.1"/>
</dbReference>
<sequence length="219" mass="24555">MKLGEAVARQLFDTLTEVEIKPIGGGCIHQAGKFLFDGKTYFLKWGQGASHMFETEAQGLVLLRSTDTIGVPKVQGIGKTTTADFLCLTFVESGRSTENFWSVFGQSLAALHQCTSETFGLDHDNYIGSLPQSNIRDRNWSEFFIHCRLMPQIKMARDRGLIDKELTNRFDQLLRVLSVLLPEEEPALLHGDLWSGNFLADVHGQPVLYDRSCSLLWSS</sequence>
<dbReference type="InterPro" id="IPR011009">
    <property type="entry name" value="Kinase-like_dom_sf"/>
</dbReference>
<keyword evidence="2" id="KW-0808">Transferase</keyword>
<dbReference type="InterPro" id="IPR016477">
    <property type="entry name" value="Fructo-/Ketosamine-3-kinase"/>
</dbReference>
<accession>A0ABY6D1J4</accession>
<dbReference type="SUPFAM" id="SSF56112">
    <property type="entry name" value="Protein kinase-like (PK-like)"/>
    <property type="match status" value="1"/>
</dbReference>
<keyword evidence="2" id="KW-0418">Kinase</keyword>